<accession>A0A2M9R538</accession>
<keyword evidence="1" id="KW-0732">Signal</keyword>
<dbReference type="EMBL" id="NIPO01000001">
    <property type="protein sequence ID" value="PJR03970.1"/>
    <property type="molecule type" value="Genomic_DNA"/>
</dbReference>
<dbReference type="AlphaFoldDB" id="A0A2M9R538"/>
<evidence type="ECO:0000313" key="2">
    <source>
        <dbReference type="EMBL" id="PJR03970.1"/>
    </source>
</evidence>
<gene>
    <name evidence="2" type="ORF">CDL10_05080</name>
</gene>
<organism evidence="2 3">
    <name type="scientific">Avrilella dinanensis</name>
    <dbReference type="NCBI Taxonomy" id="2008672"/>
    <lineage>
        <taxon>Bacteria</taxon>
        <taxon>Pseudomonadati</taxon>
        <taxon>Bacteroidota</taxon>
        <taxon>Flavobacteriia</taxon>
        <taxon>Flavobacteriales</taxon>
        <taxon>Flavobacteriaceae</taxon>
        <taxon>Avrilella</taxon>
    </lineage>
</organism>
<dbReference type="InterPro" id="IPR025636">
    <property type="entry name" value="DUF4294"/>
</dbReference>
<dbReference type="OrthoDB" id="1491885at2"/>
<proteinExistence type="predicted"/>
<reference evidence="2 3" key="1">
    <citation type="submission" date="2017-06" db="EMBL/GenBank/DDBJ databases">
        <title>Description of Avrilella dinanensis gen. nov. sp. nov.</title>
        <authorList>
            <person name="Leyer C."/>
            <person name="Sassi M."/>
            <person name="Minet J."/>
            <person name="Kayal S."/>
            <person name="Cattoir V."/>
        </authorList>
    </citation>
    <scope>NUCLEOTIDE SEQUENCE [LARGE SCALE GENOMIC DNA]</scope>
    <source>
        <strain evidence="2 3">UR159</strain>
    </source>
</reference>
<comment type="caution">
    <text evidence="2">The sequence shown here is derived from an EMBL/GenBank/DDBJ whole genome shotgun (WGS) entry which is preliminary data.</text>
</comment>
<feature type="signal peptide" evidence="1">
    <location>
        <begin position="1"/>
        <end position="17"/>
    </location>
</feature>
<dbReference type="Pfam" id="PF14127">
    <property type="entry name" value="DUF4294"/>
    <property type="match status" value="1"/>
</dbReference>
<dbReference type="RefSeq" id="WP_100677535.1">
    <property type="nucleotide sequence ID" value="NZ_JAJUJS010000034.1"/>
</dbReference>
<feature type="chain" id="PRO_5014935663" description="DUF4294 domain-containing protein" evidence="1">
    <location>
        <begin position="18"/>
        <end position="227"/>
    </location>
</feature>
<evidence type="ECO:0000256" key="1">
    <source>
        <dbReference type="SAM" id="SignalP"/>
    </source>
</evidence>
<name>A0A2M9R538_9FLAO</name>
<evidence type="ECO:0000313" key="3">
    <source>
        <dbReference type="Proteomes" id="UP000231960"/>
    </source>
</evidence>
<keyword evidence="3" id="KW-1185">Reference proteome</keyword>
<dbReference type="Proteomes" id="UP000231960">
    <property type="component" value="Unassembled WGS sequence"/>
</dbReference>
<evidence type="ECO:0008006" key="4">
    <source>
        <dbReference type="Google" id="ProtNLM"/>
    </source>
</evidence>
<protein>
    <recommendedName>
        <fullName evidence="4">DUF4294 domain-containing protein</fullName>
    </recommendedName>
</protein>
<sequence length="227" mass="27124">MKKYFLILILFSVCVNAQVNDWEKYADTLSVTINQYGDEEVEYVLEELFINFSKEEIERVKTMNILKRRILRVYPYVVATSDNLTTLNENLAKMDTKKRRKAYIKRSEQYLTDQFEERLKKLSRQDGQILVKLINRQTGKTTFDLVKEFKSGWSAFWSNQTAKLFDINLKTKYNPAETLEDFYIEQILQELKEEKRINYRPPALYSDLEKLQNSWREKLGDSGYYPE</sequence>